<keyword evidence="13 18" id="KW-0520">NAD</keyword>
<keyword evidence="8 18" id="KW-0812">Transmembrane</keyword>
<evidence type="ECO:0000256" key="9">
    <source>
        <dbReference type="ARBA" id="ARBA00022792"/>
    </source>
</evidence>
<feature type="transmembrane region" description="Helical" evidence="18">
    <location>
        <begin position="201"/>
        <end position="219"/>
    </location>
</feature>
<feature type="transmembrane region" description="Helical" evidence="18">
    <location>
        <begin position="57"/>
        <end position="78"/>
    </location>
</feature>
<dbReference type="EMBL" id="AH011784">
    <property type="protein sequence ID" value="AAM94028.1"/>
    <property type="molecule type" value="Genomic_DNA"/>
</dbReference>
<name>Q8LXB4_CRIAP</name>
<evidence type="ECO:0000256" key="5">
    <source>
        <dbReference type="ARBA" id="ARBA00021008"/>
    </source>
</evidence>
<evidence type="ECO:0000256" key="13">
    <source>
        <dbReference type="ARBA" id="ARBA00023027"/>
    </source>
</evidence>
<evidence type="ECO:0000256" key="10">
    <source>
        <dbReference type="ARBA" id="ARBA00022967"/>
    </source>
</evidence>
<dbReference type="GO" id="GO:0006120">
    <property type="term" value="P:mitochondrial electron transport, NADH to ubiquinone"/>
    <property type="evidence" value="ECO:0007669"/>
    <property type="project" value="InterPro"/>
</dbReference>
<feature type="transmembrane region" description="Helical" evidence="18">
    <location>
        <begin position="153"/>
        <end position="171"/>
    </location>
</feature>
<comment type="similarity">
    <text evidence="3 18">Belongs to the complex I subunit 2 family.</text>
</comment>
<evidence type="ECO:0000256" key="3">
    <source>
        <dbReference type="ARBA" id="ARBA00007012"/>
    </source>
</evidence>
<evidence type="ECO:0000256" key="6">
    <source>
        <dbReference type="ARBA" id="ARBA00022448"/>
    </source>
</evidence>
<evidence type="ECO:0000256" key="7">
    <source>
        <dbReference type="ARBA" id="ARBA00022660"/>
    </source>
</evidence>
<evidence type="ECO:0000256" key="4">
    <source>
        <dbReference type="ARBA" id="ARBA00012944"/>
    </source>
</evidence>
<protein>
    <recommendedName>
        <fullName evidence="5 18">NADH-ubiquinone oxidoreductase chain 2</fullName>
        <ecNumber evidence="4 18">7.1.1.2</ecNumber>
    </recommendedName>
</protein>
<comment type="function">
    <text evidence="1">Core subunit of the mitochondrial membrane respiratory chain NADH dehydrogenase (Complex I) that is believed to belong to the minimal assembly required for catalysis. Complex I functions in the transfer of electrons from NADH to the respiratory chain. The immediate electron acceptor for the enzyme is believed to be ubiquinone.</text>
</comment>
<dbReference type="EC" id="7.1.1.2" evidence="4 18"/>
<keyword evidence="7 18" id="KW-0679">Respiratory chain</keyword>
<proteinExistence type="inferred from homology"/>
<keyword evidence="15 18" id="KW-0496">Mitochondrion</keyword>
<evidence type="ECO:0000256" key="18">
    <source>
        <dbReference type="RuleBase" id="RU003403"/>
    </source>
</evidence>
<gene>
    <name evidence="20" type="primary">ND2</name>
</gene>
<keyword evidence="6" id="KW-0813">Transport</keyword>
<evidence type="ECO:0000259" key="19">
    <source>
        <dbReference type="Pfam" id="PF00361"/>
    </source>
</evidence>
<feature type="transmembrane region" description="Helical" evidence="18">
    <location>
        <begin position="240"/>
        <end position="261"/>
    </location>
</feature>
<dbReference type="InterPro" id="IPR001750">
    <property type="entry name" value="ND/Mrp_TM"/>
</dbReference>
<keyword evidence="12 18" id="KW-1133">Transmembrane helix</keyword>
<dbReference type="GO" id="GO:0008137">
    <property type="term" value="F:NADH dehydrogenase (ubiquinone) activity"/>
    <property type="evidence" value="ECO:0007669"/>
    <property type="project" value="UniProtKB-EC"/>
</dbReference>
<sequence>MLNFFKLLFYSTLILGTLIAISSYSWLSIWMGLEINLLSILPLMVDSKNSYPSEAALKYFVTQVVASALLLFSMVFNLNLMEFNFTGQDDLPHHIVNLTFFSALLIKMGAAPFHIWFPEILEGLNWINALIMLTWQKIAPMIVMLFYCKNSLFLLSVIVSSAVVGSILGLNQISLRKILAYSSINHMAWMISTMVSVKTIWLPYFLVYSVTTINIVLIFKNFNIYFLNQLLKIYGQNKHFNWLIALNFLSLGGIPPFLGFLPKWFTIMGLSKMGLFLISILLIFFALIVLFFYLRLTLTAFLLTKSESITKTQSNFLLLTSNFIVLASLPIISLTYFY</sequence>
<comment type="catalytic activity">
    <reaction evidence="17 18">
        <text>a ubiquinone + NADH + 5 H(+)(in) = a ubiquinol + NAD(+) + 4 H(+)(out)</text>
        <dbReference type="Rhea" id="RHEA:29091"/>
        <dbReference type="Rhea" id="RHEA-COMP:9565"/>
        <dbReference type="Rhea" id="RHEA-COMP:9566"/>
        <dbReference type="ChEBI" id="CHEBI:15378"/>
        <dbReference type="ChEBI" id="CHEBI:16389"/>
        <dbReference type="ChEBI" id="CHEBI:17976"/>
        <dbReference type="ChEBI" id="CHEBI:57540"/>
        <dbReference type="ChEBI" id="CHEBI:57945"/>
        <dbReference type="EC" id="7.1.1.2"/>
    </reaction>
</comment>
<keyword evidence="11 18" id="KW-0249">Electron transport</keyword>
<organism evidence="20">
    <name type="scientific">Crioceris asparagi</name>
    <name type="common">Common asparagus beetle</name>
    <name type="synonym">Chrysomela asparagi</name>
    <dbReference type="NCBI Taxonomy" id="131627"/>
    <lineage>
        <taxon>Eukaryota</taxon>
        <taxon>Metazoa</taxon>
        <taxon>Ecdysozoa</taxon>
        <taxon>Arthropoda</taxon>
        <taxon>Hexapoda</taxon>
        <taxon>Insecta</taxon>
        <taxon>Pterygota</taxon>
        <taxon>Neoptera</taxon>
        <taxon>Endopterygota</taxon>
        <taxon>Coleoptera</taxon>
        <taxon>Polyphaga</taxon>
        <taxon>Cucujiformia</taxon>
        <taxon>Chrysomeloidea</taxon>
        <taxon>Chrysomelidae</taxon>
        <taxon>Criocerinae</taxon>
        <taxon>Crioceris</taxon>
    </lineage>
</organism>
<comment type="function">
    <text evidence="18">Core subunit of the mitochondrial membrane respiratory chain NADH dehydrogenase (Complex I) which catalyzes electron transfer from NADH through the respiratory chain, using ubiquinone as an electron acceptor. Essential for the catalytic activity and assembly of complex I.</text>
</comment>
<feature type="transmembrane region" description="Helical" evidence="18">
    <location>
        <begin position="129"/>
        <end position="147"/>
    </location>
</feature>
<evidence type="ECO:0000256" key="1">
    <source>
        <dbReference type="ARBA" id="ARBA00003257"/>
    </source>
</evidence>
<evidence type="ECO:0000256" key="15">
    <source>
        <dbReference type="ARBA" id="ARBA00023128"/>
    </source>
</evidence>
<evidence type="ECO:0000256" key="11">
    <source>
        <dbReference type="ARBA" id="ARBA00022982"/>
    </source>
</evidence>
<dbReference type="AlphaFoldDB" id="Q8LXB4"/>
<reference evidence="20" key="1">
    <citation type="journal article" date="2003" name="Mol. Phylogenet. Evol.">
        <title>Phylogenetic and genomic analysis of the complete mitochondrial DNA sequence of the spotted asparagus beetle Crioceris duodecimpunctata.</title>
        <authorList>
            <person name="Stewart J.B."/>
            <person name="Beckenbach A.T."/>
        </authorList>
    </citation>
    <scope>NUCLEOTIDE SEQUENCE</scope>
</reference>
<evidence type="ECO:0000256" key="8">
    <source>
        <dbReference type="ARBA" id="ARBA00022692"/>
    </source>
</evidence>
<keyword evidence="16 18" id="KW-0472">Membrane</keyword>
<accession>Q8LXB4</accession>
<evidence type="ECO:0000256" key="17">
    <source>
        <dbReference type="ARBA" id="ARBA00049551"/>
    </source>
</evidence>
<dbReference type="InterPro" id="IPR050175">
    <property type="entry name" value="Complex_I_Subunit_2"/>
</dbReference>
<dbReference type="PANTHER" id="PTHR46552:SF1">
    <property type="entry name" value="NADH-UBIQUINONE OXIDOREDUCTASE CHAIN 2"/>
    <property type="match status" value="1"/>
</dbReference>
<dbReference type="PRINTS" id="PR01436">
    <property type="entry name" value="NADHDHGNASE2"/>
</dbReference>
<feature type="domain" description="NADH:quinone oxidoreductase/Mrp antiporter transmembrane" evidence="19">
    <location>
        <begin position="23"/>
        <end position="285"/>
    </location>
</feature>
<dbReference type="GO" id="GO:0005743">
    <property type="term" value="C:mitochondrial inner membrane"/>
    <property type="evidence" value="ECO:0007669"/>
    <property type="project" value="UniProtKB-SubCell"/>
</dbReference>
<evidence type="ECO:0000313" key="20">
    <source>
        <dbReference type="EMBL" id="AAM94028.1"/>
    </source>
</evidence>
<evidence type="ECO:0000256" key="12">
    <source>
        <dbReference type="ARBA" id="ARBA00022989"/>
    </source>
</evidence>
<keyword evidence="10 18" id="KW-1278">Translocase</keyword>
<dbReference type="InterPro" id="IPR003917">
    <property type="entry name" value="NADH_UbQ_OxRdtase_chain2"/>
</dbReference>
<dbReference type="Pfam" id="PF00361">
    <property type="entry name" value="Proton_antipo_M"/>
    <property type="match status" value="1"/>
</dbReference>
<evidence type="ECO:0000256" key="2">
    <source>
        <dbReference type="ARBA" id="ARBA00004448"/>
    </source>
</evidence>
<evidence type="ECO:0000256" key="16">
    <source>
        <dbReference type="ARBA" id="ARBA00023136"/>
    </source>
</evidence>
<geneLocation type="mitochondrion" evidence="20"/>
<keyword evidence="9 18" id="KW-0999">Mitochondrion inner membrane</keyword>
<dbReference type="PANTHER" id="PTHR46552">
    <property type="entry name" value="NADH-UBIQUINONE OXIDOREDUCTASE CHAIN 2"/>
    <property type="match status" value="1"/>
</dbReference>
<comment type="subcellular location">
    <subcellularLocation>
        <location evidence="2 18">Mitochondrion inner membrane</location>
        <topology evidence="2 18">Multi-pass membrane protein</topology>
    </subcellularLocation>
</comment>
<evidence type="ECO:0000256" key="14">
    <source>
        <dbReference type="ARBA" id="ARBA00023075"/>
    </source>
</evidence>
<feature type="transmembrane region" description="Helical" evidence="18">
    <location>
        <begin position="315"/>
        <end position="337"/>
    </location>
</feature>
<keyword evidence="14 18" id="KW-0830">Ubiquinone</keyword>
<feature type="transmembrane region" description="Helical" evidence="18">
    <location>
        <begin position="273"/>
        <end position="294"/>
    </location>
</feature>
<feature type="transmembrane region" description="Helical" evidence="18">
    <location>
        <begin position="7"/>
        <end position="23"/>
    </location>
</feature>
<feature type="transmembrane region" description="Helical" evidence="18">
    <location>
        <begin position="98"/>
        <end position="117"/>
    </location>
</feature>